<dbReference type="EnsemblPlants" id="OGLUM05G19090.1">
    <property type="protein sequence ID" value="OGLUM05G19090.1"/>
    <property type="gene ID" value="OGLUM05G19090"/>
</dbReference>
<evidence type="ECO:0000313" key="2">
    <source>
        <dbReference type="Proteomes" id="UP000026961"/>
    </source>
</evidence>
<sequence>MYMHPHNRTTPLHFPHPPNLGELHWRRRRLRPLPTDLEGVDDDDSTTAATLALLYSHAWRARPPRF</sequence>
<dbReference type="Gramene" id="OGLUM05G19090.1">
    <property type="protein sequence ID" value="OGLUM05G19090.1"/>
    <property type="gene ID" value="OGLUM05G19090"/>
</dbReference>
<accession>A0A0D9ZZT2</accession>
<name>A0A0D9ZZT2_9ORYZ</name>
<evidence type="ECO:0000313" key="1">
    <source>
        <dbReference type="EnsemblPlants" id="OGLUM05G19090.1"/>
    </source>
</evidence>
<reference evidence="1" key="1">
    <citation type="submission" date="2015-04" db="UniProtKB">
        <authorList>
            <consortium name="EnsemblPlants"/>
        </authorList>
    </citation>
    <scope>IDENTIFICATION</scope>
</reference>
<reference evidence="1" key="2">
    <citation type="submission" date="2018-05" db="EMBL/GenBank/DDBJ databases">
        <title>OgluRS3 (Oryza glumaepatula Reference Sequence Version 3).</title>
        <authorList>
            <person name="Zhang J."/>
            <person name="Kudrna D."/>
            <person name="Lee S."/>
            <person name="Talag J."/>
            <person name="Welchert J."/>
            <person name="Wing R.A."/>
        </authorList>
    </citation>
    <scope>NUCLEOTIDE SEQUENCE [LARGE SCALE GENOMIC DNA]</scope>
</reference>
<protein>
    <submittedName>
        <fullName evidence="1">Uncharacterized protein</fullName>
    </submittedName>
</protein>
<keyword evidence="2" id="KW-1185">Reference proteome</keyword>
<dbReference type="AlphaFoldDB" id="A0A0D9ZZT2"/>
<organism evidence="1">
    <name type="scientific">Oryza glumipatula</name>
    <dbReference type="NCBI Taxonomy" id="40148"/>
    <lineage>
        <taxon>Eukaryota</taxon>
        <taxon>Viridiplantae</taxon>
        <taxon>Streptophyta</taxon>
        <taxon>Embryophyta</taxon>
        <taxon>Tracheophyta</taxon>
        <taxon>Spermatophyta</taxon>
        <taxon>Magnoliopsida</taxon>
        <taxon>Liliopsida</taxon>
        <taxon>Poales</taxon>
        <taxon>Poaceae</taxon>
        <taxon>BOP clade</taxon>
        <taxon>Oryzoideae</taxon>
        <taxon>Oryzeae</taxon>
        <taxon>Oryzinae</taxon>
        <taxon>Oryza</taxon>
    </lineage>
</organism>
<dbReference type="HOGENOM" id="CLU_2835320_0_0_1"/>
<dbReference type="Proteomes" id="UP000026961">
    <property type="component" value="Chromosome 5"/>
</dbReference>
<proteinExistence type="predicted"/>